<evidence type="ECO:0000313" key="4">
    <source>
        <dbReference type="Proteomes" id="UP001319827"/>
    </source>
</evidence>
<evidence type="ECO:0000313" key="3">
    <source>
        <dbReference type="EMBL" id="BCR03323.1"/>
    </source>
</evidence>
<dbReference type="InterPro" id="IPR015797">
    <property type="entry name" value="NUDIX_hydrolase-like_dom_sf"/>
</dbReference>
<dbReference type="GO" id="GO:0016787">
    <property type="term" value="F:hydrolase activity"/>
    <property type="evidence" value="ECO:0007669"/>
    <property type="project" value="UniProtKB-KW"/>
</dbReference>
<dbReference type="SUPFAM" id="SSF55811">
    <property type="entry name" value="Nudix"/>
    <property type="match status" value="1"/>
</dbReference>
<keyword evidence="1" id="KW-0472">Membrane</keyword>
<proteinExistence type="predicted"/>
<feature type="domain" description="Nudix hydrolase" evidence="2">
    <location>
        <begin position="34"/>
        <end position="162"/>
    </location>
</feature>
<dbReference type="Proteomes" id="UP001319827">
    <property type="component" value="Chromosome"/>
</dbReference>
<dbReference type="RefSeq" id="WP_221250802.1">
    <property type="nucleotide sequence ID" value="NZ_AP024355.1"/>
</dbReference>
<keyword evidence="1" id="KW-1133">Transmembrane helix</keyword>
<keyword evidence="1" id="KW-0812">Transmembrane</keyword>
<dbReference type="PANTHER" id="PTHR43222">
    <property type="entry name" value="NUDIX HYDROLASE 23"/>
    <property type="match status" value="1"/>
</dbReference>
<evidence type="ECO:0000256" key="1">
    <source>
        <dbReference type="SAM" id="Phobius"/>
    </source>
</evidence>
<sequence>MGERNSHCSFCGAAFAPAAPWPRQCRACGNISYLNPLPVVVVLVPVGTGLVAIRRDIEPSKGTLTLPGGYLEIGESWQEGGKRELREETGIDLGAAPLRLYEVMNGLDGTLVIFGLAEALPELALRPFRCAETREVVRIEGPVELGFPLHTEVVRRYFAEGGQPPSPRPSP</sequence>
<protein>
    <submittedName>
        <fullName evidence="3">NUDIX hydrolase</fullName>
    </submittedName>
</protein>
<reference evidence="3 4" key="2">
    <citation type="journal article" date="2021" name="Int. J. Syst. Evol. Microbiol.">
        <title>Isolation and Polyphasic Characterization of Desulfuromonas versatilis sp. Nov., an Electrogenic Bacteria Capable of Versatile Metabolism Isolated from a Graphene Oxide-Reducing Enrichment Culture.</title>
        <authorList>
            <person name="Xie L."/>
            <person name="Yoshida N."/>
            <person name="Ishii S."/>
            <person name="Meng L."/>
        </authorList>
    </citation>
    <scope>NUCLEOTIDE SEQUENCE [LARGE SCALE GENOMIC DNA]</scope>
    <source>
        <strain evidence="3 4">NIT-T3</strain>
    </source>
</reference>
<dbReference type="EMBL" id="AP024355">
    <property type="protein sequence ID" value="BCR03323.1"/>
    <property type="molecule type" value="Genomic_DNA"/>
</dbReference>
<dbReference type="PROSITE" id="PS51462">
    <property type="entry name" value="NUDIX"/>
    <property type="match status" value="1"/>
</dbReference>
<dbReference type="Gene3D" id="3.90.79.10">
    <property type="entry name" value="Nucleoside Triphosphate Pyrophosphohydrolase"/>
    <property type="match status" value="1"/>
</dbReference>
<name>A0ABM8HRT1_9BACT</name>
<evidence type="ECO:0000259" key="2">
    <source>
        <dbReference type="PROSITE" id="PS51462"/>
    </source>
</evidence>
<dbReference type="Pfam" id="PF00293">
    <property type="entry name" value="NUDIX"/>
    <property type="match status" value="1"/>
</dbReference>
<accession>A0ABM8HRT1</accession>
<dbReference type="PANTHER" id="PTHR43222:SF12">
    <property type="entry name" value="NUDIX HYDROLASE"/>
    <property type="match status" value="1"/>
</dbReference>
<organism evidence="3 4">
    <name type="scientific">Desulfuromonas versatilis</name>
    <dbReference type="NCBI Taxonomy" id="2802975"/>
    <lineage>
        <taxon>Bacteria</taxon>
        <taxon>Pseudomonadati</taxon>
        <taxon>Thermodesulfobacteriota</taxon>
        <taxon>Desulfuromonadia</taxon>
        <taxon>Desulfuromonadales</taxon>
        <taxon>Desulfuromonadaceae</taxon>
        <taxon>Desulfuromonas</taxon>
    </lineage>
</organism>
<keyword evidence="3" id="KW-0378">Hydrolase</keyword>
<gene>
    <name evidence="3" type="ORF">DESUT3_03920</name>
</gene>
<dbReference type="InterPro" id="IPR000086">
    <property type="entry name" value="NUDIX_hydrolase_dom"/>
</dbReference>
<reference evidence="3 4" key="1">
    <citation type="journal article" date="2016" name="C (Basel)">
        <title>Selective Growth of and Electricity Production by Marine Exoelectrogenic Bacteria in Self-Aggregated Hydrogel of Microbially Reduced Graphene Oxide.</title>
        <authorList>
            <person name="Yoshida N."/>
            <person name="Goto Y."/>
            <person name="Miyata Y."/>
        </authorList>
    </citation>
    <scope>NUCLEOTIDE SEQUENCE [LARGE SCALE GENOMIC DNA]</scope>
    <source>
        <strain evidence="3 4">NIT-T3</strain>
    </source>
</reference>
<feature type="transmembrane region" description="Helical" evidence="1">
    <location>
        <begin position="37"/>
        <end position="53"/>
    </location>
</feature>
<keyword evidence="4" id="KW-1185">Reference proteome</keyword>